<dbReference type="Gene3D" id="3.40.630.30">
    <property type="match status" value="1"/>
</dbReference>
<evidence type="ECO:0000259" key="4">
    <source>
        <dbReference type="Pfam" id="PF00155"/>
    </source>
</evidence>
<dbReference type="PROSITE" id="PS00599">
    <property type="entry name" value="AA_TRANSFER_CLASS_2"/>
    <property type="match status" value="1"/>
</dbReference>
<keyword evidence="6" id="KW-1185">Reference proteome</keyword>
<dbReference type="Gene3D" id="3.40.640.10">
    <property type="entry name" value="Type I PLP-dependent aspartate aminotransferase-like (Major domain)"/>
    <property type="match status" value="1"/>
</dbReference>
<dbReference type="RefSeq" id="WP_183460765.1">
    <property type="nucleotide sequence ID" value="NZ_JACHWZ010000012.1"/>
</dbReference>
<organism evidence="5 6">
    <name type="scientific">Microbulbifer rhizosphaerae</name>
    <dbReference type="NCBI Taxonomy" id="1562603"/>
    <lineage>
        <taxon>Bacteria</taxon>
        <taxon>Pseudomonadati</taxon>
        <taxon>Pseudomonadota</taxon>
        <taxon>Gammaproteobacteria</taxon>
        <taxon>Cellvibrionales</taxon>
        <taxon>Microbulbiferaceae</taxon>
        <taxon>Microbulbifer</taxon>
    </lineage>
</organism>
<dbReference type="SUPFAM" id="SSF55729">
    <property type="entry name" value="Acyl-CoA N-acyltransferases (Nat)"/>
    <property type="match status" value="1"/>
</dbReference>
<keyword evidence="3" id="KW-0663">Pyridoxal phosphate</keyword>
<evidence type="ECO:0000313" key="6">
    <source>
        <dbReference type="Proteomes" id="UP000535937"/>
    </source>
</evidence>
<name>A0A7W4Z9Q3_9GAMM</name>
<dbReference type="GO" id="GO:0008710">
    <property type="term" value="F:8-amino-7-oxononanoate synthase activity"/>
    <property type="evidence" value="ECO:0007669"/>
    <property type="project" value="UniProtKB-EC"/>
</dbReference>
<dbReference type="Gene3D" id="3.90.1150.10">
    <property type="entry name" value="Aspartate Aminotransferase, domain 1"/>
    <property type="match status" value="1"/>
</dbReference>
<accession>A0A7W4Z9Q3</accession>
<feature type="domain" description="Aminotransferase class I/classII large" evidence="4">
    <location>
        <begin position="456"/>
        <end position="794"/>
    </location>
</feature>
<dbReference type="InterPro" id="IPR007434">
    <property type="entry name" value="FemAB-like"/>
</dbReference>
<dbReference type="EMBL" id="JACHWZ010000012">
    <property type="protein sequence ID" value="MBB3061932.1"/>
    <property type="molecule type" value="Genomic_DNA"/>
</dbReference>
<evidence type="ECO:0000256" key="2">
    <source>
        <dbReference type="ARBA" id="ARBA00022679"/>
    </source>
</evidence>
<dbReference type="InterPro" id="IPR015422">
    <property type="entry name" value="PyrdxlP-dep_Trfase_small"/>
</dbReference>
<dbReference type="InterPro" id="IPR001917">
    <property type="entry name" value="Aminotrans_II_pyridoxalP_BS"/>
</dbReference>
<dbReference type="GO" id="GO:0030170">
    <property type="term" value="F:pyridoxal phosphate binding"/>
    <property type="evidence" value="ECO:0007669"/>
    <property type="project" value="InterPro"/>
</dbReference>
<dbReference type="InterPro" id="IPR015421">
    <property type="entry name" value="PyrdxlP-dep_Trfase_major"/>
</dbReference>
<comment type="cofactor">
    <cofactor evidence="1">
        <name>pyridoxal 5'-phosphate</name>
        <dbReference type="ChEBI" id="CHEBI:597326"/>
    </cofactor>
</comment>
<keyword evidence="5" id="KW-0012">Acyltransferase</keyword>
<dbReference type="InterPro" id="IPR015424">
    <property type="entry name" value="PyrdxlP-dep_Trfase"/>
</dbReference>
<dbReference type="PANTHER" id="PTHR13693:SF3">
    <property type="entry name" value="LD36009P"/>
    <property type="match status" value="1"/>
</dbReference>
<dbReference type="InterPro" id="IPR004839">
    <property type="entry name" value="Aminotransferase_I/II_large"/>
</dbReference>
<dbReference type="EC" id="2.3.1.47" evidence="5"/>
<evidence type="ECO:0000256" key="1">
    <source>
        <dbReference type="ARBA" id="ARBA00001933"/>
    </source>
</evidence>
<dbReference type="PANTHER" id="PTHR13693">
    <property type="entry name" value="CLASS II AMINOTRANSFERASE/8-AMINO-7-OXONONANOATE SYNTHASE"/>
    <property type="match status" value="1"/>
</dbReference>
<proteinExistence type="predicted"/>
<dbReference type="Proteomes" id="UP000535937">
    <property type="component" value="Unassembled WGS sequence"/>
</dbReference>
<dbReference type="InterPro" id="IPR016181">
    <property type="entry name" value="Acyl_CoA_acyltransferase"/>
</dbReference>
<dbReference type="Pfam" id="PF04339">
    <property type="entry name" value="FemAB_like"/>
    <property type="match status" value="1"/>
</dbReference>
<protein>
    <submittedName>
        <fullName evidence="5">8-amino-7-oxononanoate synthase</fullName>
        <ecNumber evidence="5">2.3.1.47</ecNumber>
    </submittedName>
</protein>
<keyword evidence="2 5" id="KW-0808">Transferase</keyword>
<evidence type="ECO:0000256" key="3">
    <source>
        <dbReference type="ARBA" id="ARBA00022898"/>
    </source>
</evidence>
<comment type="caution">
    <text evidence="5">The sequence shown here is derived from an EMBL/GenBank/DDBJ whole genome shotgun (WGS) entry which is preliminary data.</text>
</comment>
<evidence type="ECO:0000313" key="5">
    <source>
        <dbReference type="EMBL" id="MBB3061932.1"/>
    </source>
</evidence>
<dbReference type="Pfam" id="PF00155">
    <property type="entry name" value="Aminotran_1_2"/>
    <property type="match status" value="1"/>
</dbReference>
<dbReference type="AlphaFoldDB" id="A0A7W4Z9Q3"/>
<dbReference type="SUPFAM" id="SSF53383">
    <property type="entry name" value="PLP-dependent transferases"/>
    <property type="match status" value="1"/>
</dbReference>
<dbReference type="CDD" id="cd06454">
    <property type="entry name" value="KBL_like"/>
    <property type="match status" value="1"/>
</dbReference>
<dbReference type="InterPro" id="IPR050087">
    <property type="entry name" value="AON_synthase_class-II"/>
</dbReference>
<gene>
    <name evidence="5" type="ORF">FHS09_002775</name>
</gene>
<reference evidence="5 6" key="1">
    <citation type="submission" date="2020-08" db="EMBL/GenBank/DDBJ databases">
        <title>Genomic Encyclopedia of Type Strains, Phase III (KMG-III): the genomes of soil and plant-associated and newly described type strains.</title>
        <authorList>
            <person name="Whitman W."/>
        </authorList>
    </citation>
    <scope>NUCLEOTIDE SEQUENCE [LARGE SCALE GENOMIC DNA]</scope>
    <source>
        <strain evidence="5 6">CECT 8799</strain>
    </source>
</reference>
<sequence length="821" mass="92319">MSSGTPANLTYTAEAYTSLREIDKQHWDAVYRGNSGLTYDFLSIVEDSGINNLEHRYLRFCTDSGEPVGKANFYSVSMDFSTMDQTLTPAVRNTIKAWYPDYLTFKVYEMGMFTMIGDCLEVAAEEHCEGVLRAAAEDMIERSASGESDFLLIRDVPLEKYPLYKKVLSPLGFFPTSGFTNAVIENTWPSFDDYLASLNSKTRHKLKTSLKIEEKFGIEIEITSDYAHLAEEMEHLWMKVNARAKDYSREQLDRHFFRVSAETLHDRSEIIVLRHEGKMVGFMFNLIGEHDYIMLDWGVDYDFELYEKTSLYRTASVLSLKRTIELGKKRLELGITNYTPKKLLGAEMRPLIFFVRHRDDADMSRTLARILLESLQHPDELAVPQGMVIAGNSTVSAVEWREYLAYEQDVFPARDPFLKADRHFQFDAMKMAGVYGFYPEFTTAQGSAIDFDGGRDVVLLGTNSYLGLNTHPRVVEAAIEATKRYGTGCSGSPLLNGTLDIHNALERELAEFTGREAAVLCSTGYQTNLTALSALCDENTLVLMDERNHRSLFDGVRLSGAEYAIYRHNDPEHLARILGRNSDRSCLVVTDSVFSMEGTVADLPRLCDIKERYGARLYVDESHAFGAVGEGGRGLCEQAGVLERVDLVMGTFSKSFAALGGFVAGERRVIEFIKHTGGGHIFSASLPPAVVATVRECLRIVRDEPERRQELLAKAHYVAHRLVEMGYQADFCGVPIVPVVFGHSALALAAYCKFMAEGVYVNPVLPPAVPENQAGFRTSYMANHDWRDIERALAVFERLRGDFAIDEERPDENDARLAEYA</sequence>